<feature type="transmembrane region" description="Helical" evidence="4">
    <location>
        <begin position="243"/>
        <end position="261"/>
    </location>
</feature>
<keyword evidence="4" id="KW-1133">Transmembrane helix</keyword>
<feature type="region of interest" description="Disordered" evidence="3">
    <location>
        <begin position="1"/>
        <end position="21"/>
    </location>
</feature>
<dbReference type="GO" id="GO:0016020">
    <property type="term" value="C:membrane"/>
    <property type="evidence" value="ECO:0007669"/>
    <property type="project" value="InterPro"/>
</dbReference>
<feature type="transmembrane region" description="Helical" evidence="4">
    <location>
        <begin position="327"/>
        <end position="352"/>
    </location>
</feature>
<evidence type="ECO:0000256" key="2">
    <source>
        <dbReference type="ARBA" id="ARBA00023136"/>
    </source>
</evidence>
<feature type="transmembrane region" description="Helical" evidence="4">
    <location>
        <begin position="297"/>
        <end position="315"/>
    </location>
</feature>
<protein>
    <submittedName>
        <fullName evidence="5">Spore gernimation protein GerA</fullName>
    </submittedName>
</protein>
<evidence type="ECO:0000313" key="6">
    <source>
        <dbReference type="Proteomes" id="UP000323521"/>
    </source>
</evidence>
<name>A0A3G1KP99_FORW1</name>
<evidence type="ECO:0000256" key="4">
    <source>
        <dbReference type="SAM" id="Phobius"/>
    </source>
</evidence>
<dbReference type="GO" id="GO:0009847">
    <property type="term" value="P:spore germination"/>
    <property type="evidence" value="ECO:0007669"/>
    <property type="project" value="InterPro"/>
</dbReference>
<gene>
    <name evidence="5" type="ORF">DCMF_05410</name>
</gene>
<evidence type="ECO:0000256" key="1">
    <source>
        <dbReference type="ARBA" id="ARBA00005278"/>
    </source>
</evidence>
<keyword evidence="2 4" id="KW-0472">Membrane</keyword>
<evidence type="ECO:0000256" key="3">
    <source>
        <dbReference type="SAM" id="MobiDB-lite"/>
    </source>
</evidence>
<feature type="compositionally biased region" description="Basic residues" evidence="3">
    <location>
        <begin position="1"/>
        <end position="12"/>
    </location>
</feature>
<dbReference type="EMBL" id="CP017634">
    <property type="protein sequence ID" value="ATW24301.1"/>
    <property type="molecule type" value="Genomic_DNA"/>
</dbReference>
<feature type="transmembrane region" description="Helical" evidence="4">
    <location>
        <begin position="273"/>
        <end position="291"/>
    </location>
</feature>
<dbReference type="Pfam" id="PF03323">
    <property type="entry name" value="GerA"/>
    <property type="match status" value="1"/>
</dbReference>
<dbReference type="KEGG" id="fwa:DCMF_05410"/>
<proteinExistence type="inferred from homology"/>
<dbReference type="PIRSF" id="PIRSF005690">
    <property type="entry name" value="GerBA"/>
    <property type="match status" value="1"/>
</dbReference>
<reference evidence="5 6" key="1">
    <citation type="submission" date="2016-10" db="EMBL/GenBank/DDBJ databases">
        <title>Complete Genome Sequence of Peptococcaceae strain DCMF.</title>
        <authorList>
            <person name="Edwards R.J."/>
            <person name="Holland S.I."/>
            <person name="Deshpande N.P."/>
            <person name="Wong Y.K."/>
            <person name="Ertan H."/>
            <person name="Manefield M."/>
            <person name="Russell T.L."/>
            <person name="Lee M.J."/>
        </authorList>
    </citation>
    <scope>NUCLEOTIDE SEQUENCE [LARGE SCALE GENOMIC DNA]</scope>
    <source>
        <strain evidence="5 6">DCMF</strain>
    </source>
</reference>
<dbReference type="Proteomes" id="UP000323521">
    <property type="component" value="Chromosome"/>
</dbReference>
<comment type="similarity">
    <text evidence="1">Belongs to the GerABKA family.</text>
</comment>
<keyword evidence="4" id="KW-0812">Transmembrane</keyword>
<accession>A0A3G1KP99</accession>
<keyword evidence="6" id="KW-1185">Reference proteome</keyword>
<feature type="transmembrane region" description="Helical" evidence="4">
    <location>
        <begin position="201"/>
        <end position="223"/>
    </location>
</feature>
<dbReference type="PANTHER" id="PTHR22550:SF5">
    <property type="entry name" value="LEUCINE ZIPPER PROTEIN 4"/>
    <property type="match status" value="1"/>
</dbReference>
<sequence length="398" mass="44838">MMRVFRKRRRTSPHKEEEIPTQVSENIPCVDQKMIQLPLSEVVPRDMQQSLRGSKKRFSEEIDYNLSLLTKLLPTKNLLCERFLVGDISQTRVILTYLNHRANPGIVQEVGERIKGIKTDIVLDSIYIERNIEDSHLSPFPQIEATQEPDVAESALLQGRVAIFVDSSPDVLLAPATFFDLMDTKDDVYMRWFIAASFFRIARYVMFFIATSLPALFIALSSYNPEMLPTKFLLLLLASREETPLPIYIEAFIMMGVIEAIRMMMIRMPSQVGTVIALLSGITLVIAGLSAGFIGPGVVIMATLAMIASFGLPNFDLRISVRMIQFFTMLMTTVLGIFGFAVAFFMITVHLATLKSFGIPYTAPLAPLEPSGWGHTILRKTTEQMPQDETYQPLGEQR</sequence>
<evidence type="ECO:0000313" key="5">
    <source>
        <dbReference type="EMBL" id="ATW24301.1"/>
    </source>
</evidence>
<dbReference type="PANTHER" id="PTHR22550">
    <property type="entry name" value="SPORE GERMINATION PROTEIN"/>
    <property type="match status" value="1"/>
</dbReference>
<dbReference type="InterPro" id="IPR050768">
    <property type="entry name" value="UPF0353/GerABKA_families"/>
</dbReference>
<dbReference type="InterPro" id="IPR004995">
    <property type="entry name" value="Spore_Ger"/>
</dbReference>
<dbReference type="AlphaFoldDB" id="A0A3G1KP99"/>
<organism evidence="5 6">
    <name type="scientific">Formimonas warabiya</name>
    <dbReference type="NCBI Taxonomy" id="1761012"/>
    <lineage>
        <taxon>Bacteria</taxon>
        <taxon>Bacillati</taxon>
        <taxon>Bacillota</taxon>
        <taxon>Clostridia</taxon>
        <taxon>Eubacteriales</taxon>
        <taxon>Peptococcaceae</taxon>
        <taxon>Candidatus Formimonas</taxon>
    </lineage>
</organism>